<dbReference type="AlphaFoldDB" id="A0A9W9K8M2"/>
<dbReference type="PANTHER" id="PTHR14614:SF132">
    <property type="entry name" value="PROTEIN-LYSINE METHYLTRANSFERASE C42C1.13"/>
    <property type="match status" value="1"/>
</dbReference>
<dbReference type="CDD" id="cd02440">
    <property type="entry name" value="AdoMet_MTases"/>
    <property type="match status" value="1"/>
</dbReference>
<keyword evidence="1" id="KW-0489">Methyltransferase</keyword>
<dbReference type="GO" id="GO:0005829">
    <property type="term" value="C:cytosol"/>
    <property type="evidence" value="ECO:0007669"/>
    <property type="project" value="TreeGrafter"/>
</dbReference>
<dbReference type="GO" id="GO:0032259">
    <property type="term" value="P:methylation"/>
    <property type="evidence" value="ECO:0007669"/>
    <property type="project" value="UniProtKB-KW"/>
</dbReference>
<dbReference type="OrthoDB" id="413520at2759"/>
<dbReference type="PANTHER" id="PTHR14614">
    <property type="entry name" value="HEPATOCELLULAR CARCINOMA-ASSOCIATED ANTIGEN"/>
    <property type="match status" value="1"/>
</dbReference>
<accession>A0A9W9K8M2</accession>
<organism evidence="1 2">
    <name type="scientific">Penicillium alfredii</name>
    <dbReference type="NCBI Taxonomy" id="1506179"/>
    <lineage>
        <taxon>Eukaryota</taxon>
        <taxon>Fungi</taxon>
        <taxon>Dikarya</taxon>
        <taxon>Ascomycota</taxon>
        <taxon>Pezizomycotina</taxon>
        <taxon>Eurotiomycetes</taxon>
        <taxon>Eurotiomycetidae</taxon>
        <taxon>Eurotiales</taxon>
        <taxon>Aspergillaceae</taxon>
        <taxon>Penicillium</taxon>
    </lineage>
</organism>
<gene>
    <name evidence="1" type="ORF">NUU61_005433</name>
</gene>
<dbReference type="InterPro" id="IPR019410">
    <property type="entry name" value="Methyltransf_16"/>
</dbReference>
<dbReference type="GeneID" id="81395183"/>
<protein>
    <submittedName>
        <fullName evidence="1">Methyltransferase-domain-containing protein</fullName>
    </submittedName>
</protein>
<dbReference type="InterPro" id="IPR029063">
    <property type="entry name" value="SAM-dependent_MTases_sf"/>
</dbReference>
<dbReference type="Pfam" id="PF10294">
    <property type="entry name" value="Methyltransf_16"/>
    <property type="match status" value="1"/>
</dbReference>
<dbReference type="GO" id="GO:0008757">
    <property type="term" value="F:S-adenosylmethionine-dependent methyltransferase activity"/>
    <property type="evidence" value="ECO:0007669"/>
    <property type="project" value="UniProtKB-ARBA"/>
</dbReference>
<name>A0A9W9K8M2_9EURO</name>
<keyword evidence="2" id="KW-1185">Reference proteome</keyword>
<reference evidence="1" key="1">
    <citation type="submission" date="2022-11" db="EMBL/GenBank/DDBJ databases">
        <authorList>
            <person name="Petersen C."/>
        </authorList>
    </citation>
    <scope>NUCLEOTIDE SEQUENCE</scope>
    <source>
        <strain evidence="1">IBT 34128</strain>
    </source>
</reference>
<proteinExistence type="predicted"/>
<dbReference type="RefSeq" id="XP_056511628.1">
    <property type="nucleotide sequence ID" value="XM_056656015.1"/>
</dbReference>
<reference evidence="1" key="2">
    <citation type="journal article" date="2023" name="IMA Fungus">
        <title>Comparative genomic study of the Penicillium genus elucidates a diverse pangenome and 15 lateral gene transfer events.</title>
        <authorList>
            <person name="Petersen C."/>
            <person name="Sorensen T."/>
            <person name="Nielsen M.R."/>
            <person name="Sondergaard T.E."/>
            <person name="Sorensen J.L."/>
            <person name="Fitzpatrick D.A."/>
            <person name="Frisvad J.C."/>
            <person name="Nielsen K.L."/>
        </authorList>
    </citation>
    <scope>NUCLEOTIDE SEQUENCE</scope>
    <source>
        <strain evidence="1">IBT 34128</strain>
    </source>
</reference>
<evidence type="ECO:0000313" key="1">
    <source>
        <dbReference type="EMBL" id="KAJ5096077.1"/>
    </source>
</evidence>
<comment type="caution">
    <text evidence="1">The sequence shown here is derived from an EMBL/GenBank/DDBJ whole genome shotgun (WGS) entry which is preliminary data.</text>
</comment>
<sequence length="361" mass="39334">MEGVTQEERCHHGLLRPLPENSSISGAKGKTWVSALICITTDLGDSFLAQDVDLIATLAVEHHSKVLHEKSLTWEAGNRQLALSLGPFSSHVAQQKLILAIRPRESGKTQLLSSDPLGATSTPLLFSGWSAPFGPGDMPAEKLVERRLGLKDNPELRIWEETGNSIARHIWDAALASVIYLHQTINGSEGIPSLRRLLVDESPTPLQIVELGAGCGIVGIALAAMLPCCSVLLTDLPEAQEIVTHNINVARSAPMSTIDFRTLDWDEPPDLCGRPIDLILVSDCTYNADSLPALVSVLDRLVRSSPDAIILVALKRRHDSEAIFFELMQSAGFDPLQATIALPSQHDQVDQIELYCYSRAH</sequence>
<keyword evidence="1" id="KW-0808">Transferase</keyword>
<dbReference type="Gene3D" id="3.40.50.150">
    <property type="entry name" value="Vaccinia Virus protein VP39"/>
    <property type="match status" value="1"/>
</dbReference>
<dbReference type="SUPFAM" id="SSF53335">
    <property type="entry name" value="S-adenosyl-L-methionine-dependent methyltransferases"/>
    <property type="match status" value="1"/>
</dbReference>
<dbReference type="EMBL" id="JAPMSZ010000007">
    <property type="protein sequence ID" value="KAJ5096077.1"/>
    <property type="molecule type" value="Genomic_DNA"/>
</dbReference>
<dbReference type="Proteomes" id="UP001141434">
    <property type="component" value="Unassembled WGS sequence"/>
</dbReference>
<evidence type="ECO:0000313" key="2">
    <source>
        <dbReference type="Proteomes" id="UP001141434"/>
    </source>
</evidence>